<proteinExistence type="predicted"/>
<gene>
    <name evidence="2" type="ORF">BS78_K164200</name>
</gene>
<evidence type="ECO:0000313" key="2">
    <source>
        <dbReference type="EMBL" id="KAJ1255758.1"/>
    </source>
</evidence>
<keyword evidence="3" id="KW-1185">Reference proteome</keyword>
<dbReference type="OrthoDB" id="692455at2759"/>
<dbReference type="InterPro" id="IPR036691">
    <property type="entry name" value="Endo/exonu/phosph_ase_sf"/>
</dbReference>
<keyword evidence="1" id="KW-0175">Coiled coil</keyword>
<comment type="caution">
    <text evidence="2">The sequence shown here is derived from an EMBL/GenBank/DDBJ whole genome shotgun (WGS) entry which is preliminary data.</text>
</comment>
<feature type="coiled-coil region" evidence="1">
    <location>
        <begin position="241"/>
        <end position="285"/>
    </location>
</feature>
<accession>A0A9W8CEF4</accession>
<dbReference type="EMBL" id="MU629645">
    <property type="protein sequence ID" value="KAJ1255758.1"/>
    <property type="molecule type" value="Genomic_DNA"/>
</dbReference>
<evidence type="ECO:0008006" key="4">
    <source>
        <dbReference type="Google" id="ProtNLM"/>
    </source>
</evidence>
<dbReference type="Proteomes" id="UP001164776">
    <property type="component" value="Unassembled WGS sequence"/>
</dbReference>
<evidence type="ECO:0000256" key="1">
    <source>
        <dbReference type="SAM" id="Coils"/>
    </source>
</evidence>
<dbReference type="PANTHER" id="PTHR33710:SF48">
    <property type="entry name" value="OS02G0307075 PROTEIN"/>
    <property type="match status" value="1"/>
</dbReference>
<sequence>MSTVSKRQRSSFDHSFIRKLAPKRLDKFAFSPSEGASGGILVGWNSSIFTGEVMHTKKFAISVKFTSVHDNSIWILTTVYGPCQGEERDNFVNWMNDIRIGGANWMFLGDFNFYRALSDRNREGGSMHDIFIFNEIISNLGLLEIPLKGRKYTWSNMQEEPLLEQIDWCFTSSNWISDFPNTLLLPMAKPISDHIPCLVKIGTSIPKAQIFRFENFWVDHHGFFELVQSVWNAEVRATNSAQKITAKLKLLRRVLKRWSKQISNLNKLIKECDSILAVLDKLEEQRPLFRQEGNFRKVLKSHILKLLKYKKEY</sequence>
<dbReference type="AlphaFoldDB" id="A0A9W8CEF4"/>
<dbReference type="SUPFAM" id="SSF56219">
    <property type="entry name" value="DNase I-like"/>
    <property type="match status" value="1"/>
</dbReference>
<organism evidence="2 3">
    <name type="scientific">Paspalum vaginatum</name>
    <name type="common">seashore paspalum</name>
    <dbReference type="NCBI Taxonomy" id="158149"/>
    <lineage>
        <taxon>Eukaryota</taxon>
        <taxon>Viridiplantae</taxon>
        <taxon>Streptophyta</taxon>
        <taxon>Embryophyta</taxon>
        <taxon>Tracheophyta</taxon>
        <taxon>Spermatophyta</taxon>
        <taxon>Magnoliopsida</taxon>
        <taxon>Liliopsida</taxon>
        <taxon>Poales</taxon>
        <taxon>Poaceae</taxon>
        <taxon>PACMAD clade</taxon>
        <taxon>Panicoideae</taxon>
        <taxon>Andropogonodae</taxon>
        <taxon>Paspaleae</taxon>
        <taxon>Paspalinae</taxon>
        <taxon>Paspalum</taxon>
    </lineage>
</organism>
<dbReference type="PANTHER" id="PTHR33710">
    <property type="entry name" value="BNAC02G09200D PROTEIN"/>
    <property type="match status" value="1"/>
</dbReference>
<dbReference type="Gene3D" id="3.60.10.10">
    <property type="entry name" value="Endonuclease/exonuclease/phosphatase"/>
    <property type="match status" value="1"/>
</dbReference>
<name>A0A9W8CEF4_9POAL</name>
<protein>
    <recommendedName>
        <fullName evidence="4">Endonuclease/exonuclease/phosphatase domain-containing protein</fullName>
    </recommendedName>
</protein>
<evidence type="ECO:0000313" key="3">
    <source>
        <dbReference type="Proteomes" id="UP001164776"/>
    </source>
</evidence>
<reference evidence="2 3" key="1">
    <citation type="submission" date="2022-10" db="EMBL/GenBank/DDBJ databases">
        <title>WGS assembly of Paspalum vaginatum 540-79.</title>
        <authorList>
            <person name="Sun G."/>
            <person name="Wase N."/>
            <person name="Shu S."/>
            <person name="Jenkins J."/>
            <person name="Zhou B."/>
            <person name="Torres-Rodriguez J."/>
            <person name="Chen C."/>
            <person name="Sandor L."/>
            <person name="Plott C."/>
            <person name="Yoshinga Y."/>
            <person name="Daum C."/>
            <person name="Qi P."/>
            <person name="Barry K."/>
            <person name="Lipzen A."/>
            <person name="Berry L."/>
            <person name="Pedersen C."/>
            <person name="Gottilla T."/>
            <person name="Foltz A."/>
            <person name="Yu H."/>
            <person name="O'Malley R."/>
            <person name="Zhang C."/>
            <person name="Devos K."/>
            <person name="Sigmon B."/>
            <person name="Yu B."/>
            <person name="Obata T."/>
            <person name="Schmutz J."/>
            <person name="Schnable J."/>
        </authorList>
    </citation>
    <scope>NUCLEOTIDE SEQUENCE [LARGE SCALE GENOMIC DNA]</scope>
    <source>
        <strain evidence="3">cv. 540-79</strain>
    </source>
</reference>